<dbReference type="GO" id="GO:0046912">
    <property type="term" value="F:acyltransferase activity, acyl groups converted into alkyl on transfer"/>
    <property type="evidence" value="ECO:0007669"/>
    <property type="project" value="InterPro"/>
</dbReference>
<evidence type="ECO:0000256" key="1">
    <source>
        <dbReference type="ARBA" id="ARBA00009396"/>
    </source>
</evidence>
<name>A0A0F4IY58_9ACTN</name>
<dbReference type="PROSITE" id="PS00815">
    <property type="entry name" value="AIPM_HOMOCIT_SYNTH_1"/>
    <property type="match status" value="1"/>
</dbReference>
<accession>A0A0F4IY58</accession>
<evidence type="ECO:0000259" key="6">
    <source>
        <dbReference type="PROSITE" id="PS50991"/>
    </source>
</evidence>
<dbReference type="InterPro" id="IPR013785">
    <property type="entry name" value="Aldolase_TIM"/>
</dbReference>
<dbReference type="PROSITE" id="PS50991">
    <property type="entry name" value="PYR_CT"/>
    <property type="match status" value="1"/>
</dbReference>
<keyword evidence="2" id="KW-0028">Amino-acid biosynthesis</keyword>
<dbReference type="InterPro" id="IPR000891">
    <property type="entry name" value="PYR_CT"/>
</dbReference>
<dbReference type="AlphaFoldDB" id="A0A0F4IY58"/>
<dbReference type="OrthoDB" id="9803573at2"/>
<sequence length="386" mass="40837">MTGTASAARKILVCDTTLRDGEQTCGVAFQVEEKVKIAQLLDEMGVDVIDAGFPASSQADQDAVRGIAALGLNARVVAFCRPNRTEIDLARACGANAIYTFVPTSDVHMRVKFGGTDSAVRERLKAEMADGIKYAKGLGMYVGCGSEDATRTPYDYLEEVLVLAQESGADLVGVADTVGSTTPDAFRTLISRLRSQIGVTLSLHCHNDFGLATANTVAGILGGADEVQCTINGIGERAGNASLEEVTVALTQLYGFETNVDLSRLKPMSDLIAGLSGIEVSPMKPIVGGNAFSHESGLHVSSVMKDSTAYEPLRPELVGHTRRIVMGKHSGKGIIAHVLDAHGLPYDDEVLAAVLLDVKAASVLTKSSVTEAQVIEIHRERTAVRP</sequence>
<dbReference type="RefSeq" id="WP_045950551.1">
    <property type="nucleotide sequence ID" value="NZ_JZWV01000885.1"/>
</dbReference>
<reference evidence="7 8" key="1">
    <citation type="submission" date="2015-02" db="EMBL/GenBank/DDBJ databases">
        <authorList>
            <person name="Ju K.-S."/>
            <person name="Doroghazi J.R."/>
            <person name="Metcalf W."/>
        </authorList>
    </citation>
    <scope>NUCLEOTIDE SEQUENCE [LARGE SCALE GENOMIC DNA]</scope>
    <source>
        <strain evidence="7 8">NRRL ISP-5550</strain>
    </source>
</reference>
<dbReference type="SUPFAM" id="SSF51569">
    <property type="entry name" value="Aldolase"/>
    <property type="match status" value="1"/>
</dbReference>
<keyword evidence="2" id="KW-0432">Leucine biosynthesis</keyword>
<proteinExistence type="inferred from homology"/>
<dbReference type="CDD" id="cd07940">
    <property type="entry name" value="DRE_TIM_IPMS"/>
    <property type="match status" value="1"/>
</dbReference>
<dbReference type="PANTHER" id="PTHR42880:SF1">
    <property type="entry name" value="ISOPROPYLMALATE_HOMOCITRATE_CITRAMALATE SYNTHASE FAMILY PROTEIN"/>
    <property type="match status" value="1"/>
</dbReference>
<protein>
    <recommendedName>
        <fullName evidence="6">Pyruvate carboxyltransferase domain-containing protein</fullName>
    </recommendedName>
</protein>
<comment type="caution">
    <text evidence="7">The sequence shown here is derived from an EMBL/GenBank/DDBJ whole genome shotgun (WGS) entry which is preliminary data.</text>
</comment>
<dbReference type="InterPro" id="IPR054691">
    <property type="entry name" value="LeuA/HCS_post-cat"/>
</dbReference>
<dbReference type="PROSITE" id="PS00816">
    <property type="entry name" value="AIPM_HOMOCIT_SYNTH_2"/>
    <property type="match status" value="1"/>
</dbReference>
<evidence type="ECO:0000256" key="5">
    <source>
        <dbReference type="RuleBase" id="RU003523"/>
    </source>
</evidence>
<organism evidence="7 8">
    <name type="scientific">Streptomyces katrae</name>
    <dbReference type="NCBI Taxonomy" id="68223"/>
    <lineage>
        <taxon>Bacteria</taxon>
        <taxon>Bacillati</taxon>
        <taxon>Actinomycetota</taxon>
        <taxon>Actinomycetes</taxon>
        <taxon>Kitasatosporales</taxon>
        <taxon>Streptomycetaceae</taxon>
        <taxon>Streptomyces</taxon>
    </lineage>
</organism>
<gene>
    <name evidence="7" type="ORF">VR44_28850</name>
</gene>
<dbReference type="EMBL" id="JZWV01000885">
    <property type="protein sequence ID" value="KJY26927.1"/>
    <property type="molecule type" value="Genomic_DNA"/>
</dbReference>
<keyword evidence="3 5" id="KW-0808">Transferase</keyword>
<evidence type="ECO:0000256" key="4">
    <source>
        <dbReference type="ARBA" id="ARBA00023304"/>
    </source>
</evidence>
<keyword evidence="8" id="KW-1185">Reference proteome</keyword>
<evidence type="ECO:0000313" key="8">
    <source>
        <dbReference type="Proteomes" id="UP000033551"/>
    </source>
</evidence>
<dbReference type="Pfam" id="PF00682">
    <property type="entry name" value="HMGL-like"/>
    <property type="match status" value="1"/>
</dbReference>
<evidence type="ECO:0000313" key="7">
    <source>
        <dbReference type="EMBL" id="KJY26927.1"/>
    </source>
</evidence>
<dbReference type="Pfam" id="PF22617">
    <property type="entry name" value="HCS_D2"/>
    <property type="match status" value="1"/>
</dbReference>
<dbReference type="GO" id="GO:0009098">
    <property type="term" value="P:L-leucine biosynthetic process"/>
    <property type="evidence" value="ECO:0007669"/>
    <property type="project" value="UniProtKB-KW"/>
</dbReference>
<evidence type="ECO:0000256" key="3">
    <source>
        <dbReference type="ARBA" id="ARBA00022679"/>
    </source>
</evidence>
<evidence type="ECO:0000256" key="2">
    <source>
        <dbReference type="ARBA" id="ARBA00022430"/>
    </source>
</evidence>
<dbReference type="Gene3D" id="3.20.20.70">
    <property type="entry name" value="Aldolase class I"/>
    <property type="match status" value="1"/>
</dbReference>
<dbReference type="FunFam" id="3.20.20.70:FF:000010">
    <property type="entry name" value="2-isopropylmalate synthase"/>
    <property type="match status" value="1"/>
</dbReference>
<dbReference type="InterPro" id="IPR002034">
    <property type="entry name" value="AIPM/Hcit_synth_CS"/>
</dbReference>
<comment type="similarity">
    <text evidence="1">Belongs to the alpha-IPM synthase/homocitrate synthase family. LeuA type 1 subfamily.</text>
</comment>
<dbReference type="PATRIC" id="fig|68223.7.peg.2110"/>
<dbReference type="Gene3D" id="1.10.238.260">
    <property type="match status" value="1"/>
</dbReference>
<dbReference type="Proteomes" id="UP000033551">
    <property type="component" value="Unassembled WGS sequence"/>
</dbReference>
<feature type="domain" description="Pyruvate carboxyltransferase" evidence="6">
    <location>
        <begin position="11"/>
        <end position="266"/>
    </location>
</feature>
<dbReference type="PANTHER" id="PTHR42880">
    <property type="entry name" value="HOMOCITRATE SYNTHASE"/>
    <property type="match status" value="1"/>
</dbReference>
<keyword evidence="4" id="KW-0100">Branched-chain amino acid biosynthesis</keyword>